<proteinExistence type="predicted"/>
<dbReference type="EMBL" id="CP102173">
    <property type="protein sequence ID" value="UUP15397.1"/>
    <property type="molecule type" value="Genomic_DNA"/>
</dbReference>
<feature type="transmembrane region" description="Helical" evidence="1">
    <location>
        <begin position="12"/>
        <end position="32"/>
    </location>
</feature>
<sequence>MLEGPMLAVSGLRVASVRLSVAALAFFAMGMLLSWSRMAVLIVPVVLGAVALVLAIRGRGFPGARPGRVIAFVMSVLAMIAPAATIAAVLLLTGPLAPSATYTLTVDSPETVNVVVRKGADRMSAAWDSGDTITFESNATVIGIGVKTSTRTTVISCEIRRDGIIVAAEERAGSVDCSFIKGDE</sequence>
<feature type="transmembrane region" description="Helical" evidence="1">
    <location>
        <begin position="38"/>
        <end position="57"/>
    </location>
</feature>
<keyword evidence="3" id="KW-1185">Reference proteome</keyword>
<dbReference type="Proteomes" id="UP001316184">
    <property type="component" value="Chromosome"/>
</dbReference>
<name>A0ABY5MC43_9ACTN</name>
<dbReference type="RefSeq" id="WP_232399449.1">
    <property type="nucleotide sequence ID" value="NZ_CP102173.1"/>
</dbReference>
<gene>
    <name evidence="2" type="ORF">NQV15_08815</name>
</gene>
<feature type="transmembrane region" description="Helical" evidence="1">
    <location>
        <begin position="69"/>
        <end position="92"/>
    </location>
</feature>
<evidence type="ECO:0000313" key="2">
    <source>
        <dbReference type="EMBL" id="UUP15397.1"/>
    </source>
</evidence>
<protein>
    <submittedName>
        <fullName evidence="2">Uncharacterized protein</fullName>
    </submittedName>
</protein>
<evidence type="ECO:0000256" key="1">
    <source>
        <dbReference type="SAM" id="Phobius"/>
    </source>
</evidence>
<organism evidence="2 3">
    <name type="scientific">Aeromicrobium wangtongii</name>
    <dbReference type="NCBI Taxonomy" id="2969247"/>
    <lineage>
        <taxon>Bacteria</taxon>
        <taxon>Bacillati</taxon>
        <taxon>Actinomycetota</taxon>
        <taxon>Actinomycetes</taxon>
        <taxon>Propionibacteriales</taxon>
        <taxon>Nocardioidaceae</taxon>
        <taxon>Aeromicrobium</taxon>
    </lineage>
</organism>
<evidence type="ECO:0000313" key="3">
    <source>
        <dbReference type="Proteomes" id="UP001316184"/>
    </source>
</evidence>
<keyword evidence="1" id="KW-0472">Membrane</keyword>
<keyword evidence="1" id="KW-0812">Transmembrane</keyword>
<accession>A0ABY5MC43</accession>
<keyword evidence="1" id="KW-1133">Transmembrane helix</keyword>
<reference evidence="2 3" key="1">
    <citation type="submission" date="2022-08" db="EMBL/GenBank/DDBJ databases">
        <title>novel species in genus Aeromicrobium.</title>
        <authorList>
            <person name="Ye L."/>
        </authorList>
    </citation>
    <scope>NUCLEOTIDE SEQUENCE [LARGE SCALE GENOMIC DNA]</scope>
    <source>
        <strain evidence="3">zg-Y1379</strain>
    </source>
</reference>